<dbReference type="SUPFAM" id="SSF103190">
    <property type="entry name" value="Sensory domain-like"/>
    <property type="match status" value="1"/>
</dbReference>
<name>A0A4Q7IQC7_9GAMM</name>
<feature type="transmembrane region" description="Helical" evidence="1">
    <location>
        <begin position="157"/>
        <end position="177"/>
    </location>
</feature>
<dbReference type="EMBL" id="PPSX01000030">
    <property type="protein sequence ID" value="RZQ53327.1"/>
    <property type="molecule type" value="Genomic_DNA"/>
</dbReference>
<evidence type="ECO:0000313" key="2">
    <source>
        <dbReference type="EMBL" id="RZQ53327.1"/>
    </source>
</evidence>
<dbReference type="Gene3D" id="3.30.450.20">
    <property type="entry name" value="PAS domain"/>
    <property type="match status" value="1"/>
</dbReference>
<evidence type="ECO:0000256" key="1">
    <source>
        <dbReference type="SAM" id="Phobius"/>
    </source>
</evidence>
<dbReference type="CDD" id="cd12912">
    <property type="entry name" value="PDC2_MCP_like"/>
    <property type="match status" value="1"/>
</dbReference>
<keyword evidence="1" id="KW-0472">Membrane</keyword>
<evidence type="ECO:0008006" key="4">
    <source>
        <dbReference type="Google" id="ProtNLM"/>
    </source>
</evidence>
<dbReference type="AlphaFoldDB" id="A0A4Q7IQC7"/>
<comment type="caution">
    <text evidence="2">The sequence shown here is derived from an EMBL/GenBank/DDBJ whole genome shotgun (WGS) entry which is preliminary data.</text>
</comment>
<keyword evidence="1" id="KW-1133">Transmembrane helix</keyword>
<dbReference type="CDD" id="cd18773">
    <property type="entry name" value="PDC1_HK_sensor"/>
    <property type="match status" value="1"/>
</dbReference>
<organism evidence="2 3">
    <name type="scientific">Pseudoalteromonas phenolica</name>
    <dbReference type="NCBI Taxonomy" id="161398"/>
    <lineage>
        <taxon>Bacteria</taxon>
        <taxon>Pseudomonadati</taxon>
        <taxon>Pseudomonadota</taxon>
        <taxon>Gammaproteobacteria</taxon>
        <taxon>Alteromonadales</taxon>
        <taxon>Pseudoalteromonadaceae</taxon>
        <taxon>Pseudoalteromonas</taxon>
    </lineage>
</organism>
<dbReference type="Proteomes" id="UP000291338">
    <property type="component" value="Unassembled WGS sequence"/>
</dbReference>
<evidence type="ECO:0000313" key="3">
    <source>
        <dbReference type="Proteomes" id="UP000291338"/>
    </source>
</evidence>
<accession>A0A4Q7IQC7</accession>
<keyword evidence="1" id="KW-0812">Transmembrane</keyword>
<sequence>MQDETALEPLTRQQIFISEPFLSPVGNLILSVTAPVFDDNKRYLGFVGGAIYLQEDNILNQILDKRHHNESAYTYVVDKNRHIIFHKNVERIGEKVSENRIVDTVLSGVSGSMIAKNSLGLEMIAGYAPAQLTNWGIVSQSHKSVALEKVYGTITDVVLSTLPLMVLTLLIIILLAMKIAEPLASLAQALKEEGLDSKIDPRKITAWYFEADYLKKAFISSHERIEQTILKLDQDSQNVQLTQLLNRRGMEKALATFKACSQPFAVLALDIDHLSG</sequence>
<protein>
    <recommendedName>
        <fullName evidence="4">GGDEF domain-containing protein</fullName>
    </recommendedName>
</protein>
<dbReference type="InterPro" id="IPR029151">
    <property type="entry name" value="Sensor-like_sf"/>
</dbReference>
<reference evidence="2 3" key="1">
    <citation type="submission" date="2018-01" db="EMBL/GenBank/DDBJ databases">
        <title>Co-occurrence of chitin degradation, pigmentation and bioactivity in marine Pseudoalteromonas.</title>
        <authorList>
            <person name="Paulsen S."/>
            <person name="Gram L."/>
            <person name="Machado H."/>
        </authorList>
    </citation>
    <scope>NUCLEOTIDE SEQUENCE [LARGE SCALE GENOMIC DNA]</scope>
    <source>
        <strain evidence="2 3">S3898</strain>
    </source>
</reference>
<proteinExistence type="predicted"/>
<gene>
    <name evidence="2" type="ORF">C1E23_09620</name>
</gene>